<organism evidence="1">
    <name type="scientific">Anguilla anguilla</name>
    <name type="common">European freshwater eel</name>
    <name type="synonym">Muraena anguilla</name>
    <dbReference type="NCBI Taxonomy" id="7936"/>
    <lineage>
        <taxon>Eukaryota</taxon>
        <taxon>Metazoa</taxon>
        <taxon>Chordata</taxon>
        <taxon>Craniata</taxon>
        <taxon>Vertebrata</taxon>
        <taxon>Euteleostomi</taxon>
        <taxon>Actinopterygii</taxon>
        <taxon>Neopterygii</taxon>
        <taxon>Teleostei</taxon>
        <taxon>Anguilliformes</taxon>
        <taxon>Anguillidae</taxon>
        <taxon>Anguilla</taxon>
    </lineage>
</organism>
<dbReference type="EMBL" id="GBXM01018906">
    <property type="protein sequence ID" value="JAH89671.1"/>
    <property type="molecule type" value="Transcribed_RNA"/>
</dbReference>
<accession>A0A0E9WH85</accession>
<dbReference type="AlphaFoldDB" id="A0A0E9WH85"/>
<proteinExistence type="predicted"/>
<evidence type="ECO:0000313" key="1">
    <source>
        <dbReference type="EMBL" id="JAH89671.1"/>
    </source>
</evidence>
<reference evidence="1" key="1">
    <citation type="submission" date="2014-11" db="EMBL/GenBank/DDBJ databases">
        <authorList>
            <person name="Amaro Gonzalez C."/>
        </authorList>
    </citation>
    <scope>NUCLEOTIDE SEQUENCE</scope>
</reference>
<reference evidence="1" key="2">
    <citation type="journal article" date="2015" name="Fish Shellfish Immunol.">
        <title>Early steps in the European eel (Anguilla anguilla)-Vibrio vulnificus interaction in the gills: Role of the RtxA13 toxin.</title>
        <authorList>
            <person name="Callol A."/>
            <person name="Pajuelo D."/>
            <person name="Ebbesson L."/>
            <person name="Teles M."/>
            <person name="MacKenzie S."/>
            <person name="Amaro C."/>
        </authorList>
    </citation>
    <scope>NUCLEOTIDE SEQUENCE</scope>
</reference>
<sequence length="50" mass="5643">MIIQSNENQREHLTVNCTSQHCSAQPFVCNTELAALPVNYSSAEKEKHLK</sequence>
<name>A0A0E9WH85_ANGAN</name>
<protein>
    <submittedName>
        <fullName evidence="1">Uncharacterized protein</fullName>
    </submittedName>
</protein>